<protein>
    <submittedName>
        <fullName evidence="1">Replication-relaxation</fullName>
    </submittedName>
</protein>
<sequence>MSTTRFTPTVLAQLAARLTARDRELLRMVRDQRVLTSTQIAQIAFDTDDAARKRLLALNHMGVLDRFRPNLPPGMGTAPYHYVLGPAGAAVLASEDGVDPSTSGYRRERVLSIAYSQRLAHTVGTNGFGAELRAFARRYEDAELLDWWPEDRCTTIWGDTVRPDAYGRWRQGEHSVDFFLEYDTGSEPLDRVVRKLDGYAALSKATRVITPVLFWVQGERREVNLRRKLVQQPANAYVPIATGNPSVLVGPVDDGPAGEKWLPSDTEGPRLRLAGLALHWPDLGSRATAAPPENPAREVGE</sequence>
<dbReference type="Pfam" id="PF13814">
    <property type="entry name" value="Replic_Relax"/>
    <property type="match status" value="1"/>
</dbReference>
<dbReference type="EMBL" id="FTNI01000025">
    <property type="protein sequence ID" value="SIS06757.1"/>
    <property type="molecule type" value="Genomic_DNA"/>
</dbReference>
<dbReference type="Proteomes" id="UP000186096">
    <property type="component" value="Unassembled WGS sequence"/>
</dbReference>
<name>A0A1N7G2G2_9ACTN</name>
<organism evidence="1 2">
    <name type="scientific">Microbispora rosea</name>
    <dbReference type="NCBI Taxonomy" id="58117"/>
    <lineage>
        <taxon>Bacteria</taxon>
        <taxon>Bacillati</taxon>
        <taxon>Actinomycetota</taxon>
        <taxon>Actinomycetes</taxon>
        <taxon>Streptosporangiales</taxon>
        <taxon>Streptosporangiaceae</taxon>
        <taxon>Microbispora</taxon>
    </lineage>
</organism>
<proteinExistence type="predicted"/>
<dbReference type="InterPro" id="IPR025855">
    <property type="entry name" value="Replic_Relax"/>
</dbReference>
<gene>
    <name evidence="1" type="ORF">SAMN05421833_125120</name>
</gene>
<evidence type="ECO:0000313" key="2">
    <source>
        <dbReference type="Proteomes" id="UP000186096"/>
    </source>
</evidence>
<dbReference type="AlphaFoldDB" id="A0A1N7G2G2"/>
<dbReference type="RefSeq" id="WP_076439906.1">
    <property type="nucleotide sequence ID" value="NZ_FTNI01000025.1"/>
</dbReference>
<reference evidence="2" key="1">
    <citation type="submission" date="2017-01" db="EMBL/GenBank/DDBJ databases">
        <authorList>
            <person name="Varghese N."/>
            <person name="Submissions S."/>
        </authorList>
    </citation>
    <scope>NUCLEOTIDE SEQUENCE [LARGE SCALE GENOMIC DNA]</scope>
    <source>
        <strain evidence="2">ATCC 12950</strain>
    </source>
</reference>
<dbReference type="OrthoDB" id="2562278at2"/>
<accession>A0A1N7G2G2</accession>
<evidence type="ECO:0000313" key="1">
    <source>
        <dbReference type="EMBL" id="SIS06757.1"/>
    </source>
</evidence>
<keyword evidence="2" id="KW-1185">Reference proteome</keyword>
<dbReference type="STRING" id="58117.SAMN05421833_125120"/>